<protein>
    <submittedName>
        <fullName evidence="3">Uncharacterized protein</fullName>
    </submittedName>
</protein>
<organism evidence="3 4">
    <name type="scientific">Cloeon dipterum</name>
    <dbReference type="NCBI Taxonomy" id="197152"/>
    <lineage>
        <taxon>Eukaryota</taxon>
        <taxon>Metazoa</taxon>
        <taxon>Ecdysozoa</taxon>
        <taxon>Arthropoda</taxon>
        <taxon>Hexapoda</taxon>
        <taxon>Insecta</taxon>
        <taxon>Pterygota</taxon>
        <taxon>Palaeoptera</taxon>
        <taxon>Ephemeroptera</taxon>
        <taxon>Pisciforma</taxon>
        <taxon>Baetidae</taxon>
        <taxon>Cloeon</taxon>
    </lineage>
</organism>
<feature type="region of interest" description="Disordered" evidence="1">
    <location>
        <begin position="1"/>
        <end position="20"/>
    </location>
</feature>
<dbReference type="EMBL" id="CADEPI010000016">
    <property type="protein sequence ID" value="CAB3364483.1"/>
    <property type="molecule type" value="Genomic_DNA"/>
</dbReference>
<proteinExistence type="predicted"/>
<dbReference type="AlphaFoldDB" id="A0A8S1C5A7"/>
<evidence type="ECO:0000256" key="2">
    <source>
        <dbReference type="SAM" id="Phobius"/>
    </source>
</evidence>
<keyword evidence="2" id="KW-0472">Membrane</keyword>
<comment type="caution">
    <text evidence="3">The sequence shown here is derived from an EMBL/GenBank/DDBJ whole genome shotgun (WGS) entry which is preliminary data.</text>
</comment>
<evidence type="ECO:0000256" key="1">
    <source>
        <dbReference type="SAM" id="MobiDB-lite"/>
    </source>
</evidence>
<feature type="region of interest" description="Disordered" evidence="1">
    <location>
        <begin position="90"/>
        <end position="109"/>
    </location>
</feature>
<gene>
    <name evidence="3" type="ORF">CLODIP_2_CD09264</name>
</gene>
<reference evidence="3 4" key="1">
    <citation type="submission" date="2020-04" db="EMBL/GenBank/DDBJ databases">
        <authorList>
            <person name="Alioto T."/>
            <person name="Alioto T."/>
            <person name="Gomez Garrido J."/>
        </authorList>
    </citation>
    <scope>NUCLEOTIDE SEQUENCE [LARGE SCALE GENOMIC DNA]</scope>
</reference>
<name>A0A8S1C5A7_9INSE</name>
<feature type="transmembrane region" description="Helical" evidence="2">
    <location>
        <begin position="48"/>
        <end position="67"/>
    </location>
</feature>
<sequence>MTSDDESFLGHPTSIGTDEREEIAEDIWRHSEHFLHEKMKFQTSSFTVFKVSFLFFIIALLIGAFMLGRKSVACTTSAGLKGTTTAPVITTTPGTTTAPVTTTTPETTTTPKQDLAFENKNFMTDLFQANYTYMIVSYYEYKKSQEVNSYQSCDVTRSTFEVIDIFVLESAEVHKTDLANFMNNTSSEIFKCDSSGTCTRKCCTSCWKEVHETRRVGTRCTFTNCKFEKEKKAVRVSTSLICKLDQS</sequence>
<keyword evidence="4" id="KW-1185">Reference proteome</keyword>
<accession>A0A8S1C5A7</accession>
<evidence type="ECO:0000313" key="3">
    <source>
        <dbReference type="EMBL" id="CAB3364483.1"/>
    </source>
</evidence>
<keyword evidence="2" id="KW-0812">Transmembrane</keyword>
<dbReference type="Proteomes" id="UP000494165">
    <property type="component" value="Unassembled WGS sequence"/>
</dbReference>
<keyword evidence="2" id="KW-1133">Transmembrane helix</keyword>
<evidence type="ECO:0000313" key="4">
    <source>
        <dbReference type="Proteomes" id="UP000494165"/>
    </source>
</evidence>